<dbReference type="InterPro" id="IPR036890">
    <property type="entry name" value="HATPase_C_sf"/>
</dbReference>
<dbReference type="InterPro" id="IPR004358">
    <property type="entry name" value="Sig_transdc_His_kin-like_C"/>
</dbReference>
<dbReference type="EC" id="2.7.13.3" evidence="2"/>
<dbReference type="SMART" id="SM00388">
    <property type="entry name" value="HisKA"/>
    <property type="match status" value="1"/>
</dbReference>
<dbReference type="Pfam" id="PF01590">
    <property type="entry name" value="GAF"/>
    <property type="match status" value="1"/>
</dbReference>
<dbReference type="SUPFAM" id="SSF55874">
    <property type="entry name" value="ATPase domain of HSP90 chaperone/DNA topoisomerase II/histidine kinase"/>
    <property type="match status" value="1"/>
</dbReference>
<evidence type="ECO:0000313" key="7">
    <source>
        <dbReference type="EMBL" id="NZA27118.1"/>
    </source>
</evidence>
<dbReference type="PANTHER" id="PTHR42878">
    <property type="entry name" value="TWO-COMPONENT HISTIDINE KINASE"/>
    <property type="match status" value="1"/>
</dbReference>
<evidence type="ECO:0000256" key="1">
    <source>
        <dbReference type="ARBA" id="ARBA00000085"/>
    </source>
</evidence>
<dbReference type="GO" id="GO:0007234">
    <property type="term" value="P:osmosensory signaling via phosphorelay pathway"/>
    <property type="evidence" value="ECO:0007669"/>
    <property type="project" value="TreeGrafter"/>
</dbReference>
<evidence type="ECO:0000256" key="3">
    <source>
        <dbReference type="ARBA" id="ARBA00022553"/>
    </source>
</evidence>
<dbReference type="InterPro" id="IPR005467">
    <property type="entry name" value="His_kinase_dom"/>
</dbReference>
<keyword evidence="5 7" id="KW-0418">Kinase</keyword>
<evidence type="ECO:0000256" key="2">
    <source>
        <dbReference type="ARBA" id="ARBA00012438"/>
    </source>
</evidence>
<evidence type="ECO:0000259" key="6">
    <source>
        <dbReference type="PROSITE" id="PS50109"/>
    </source>
</evidence>
<dbReference type="GO" id="GO:0000156">
    <property type="term" value="F:phosphorelay response regulator activity"/>
    <property type="evidence" value="ECO:0007669"/>
    <property type="project" value="TreeGrafter"/>
</dbReference>
<dbReference type="PROSITE" id="PS50109">
    <property type="entry name" value="HIS_KIN"/>
    <property type="match status" value="1"/>
</dbReference>
<dbReference type="EMBL" id="JACCKA010000072">
    <property type="protein sequence ID" value="NZA27118.1"/>
    <property type="molecule type" value="Genomic_DNA"/>
</dbReference>
<dbReference type="InterPro" id="IPR003018">
    <property type="entry name" value="GAF"/>
</dbReference>
<keyword evidence="3" id="KW-0597">Phosphoprotein</keyword>
<evidence type="ECO:0000313" key="8">
    <source>
        <dbReference type="Proteomes" id="UP000578091"/>
    </source>
</evidence>
<dbReference type="InterPro" id="IPR003661">
    <property type="entry name" value="HisK_dim/P_dom"/>
</dbReference>
<dbReference type="Gene3D" id="1.10.287.130">
    <property type="match status" value="1"/>
</dbReference>
<keyword evidence="8" id="KW-1185">Reference proteome</keyword>
<evidence type="ECO:0000256" key="4">
    <source>
        <dbReference type="ARBA" id="ARBA00022679"/>
    </source>
</evidence>
<protein>
    <recommendedName>
        <fullName evidence="2">histidine kinase</fullName>
        <ecNumber evidence="2">2.7.13.3</ecNumber>
    </recommendedName>
</protein>
<dbReference type="GO" id="GO:0000155">
    <property type="term" value="F:phosphorelay sensor kinase activity"/>
    <property type="evidence" value="ECO:0007669"/>
    <property type="project" value="InterPro"/>
</dbReference>
<dbReference type="SUPFAM" id="SSF47384">
    <property type="entry name" value="Homodimeric domain of signal transducing histidine kinase"/>
    <property type="match status" value="1"/>
</dbReference>
<dbReference type="Proteomes" id="UP000578091">
    <property type="component" value="Unassembled WGS sequence"/>
</dbReference>
<dbReference type="SMART" id="SM00387">
    <property type="entry name" value="HATPase_c"/>
    <property type="match status" value="1"/>
</dbReference>
<dbReference type="Gene3D" id="3.30.450.40">
    <property type="match status" value="1"/>
</dbReference>
<comment type="caution">
    <text evidence="7">The sequence shown here is derived from an EMBL/GenBank/DDBJ whole genome shotgun (WGS) entry which is preliminary data.</text>
</comment>
<proteinExistence type="predicted"/>
<name>A0A853JF49_9GAMM</name>
<dbReference type="Pfam" id="PF02518">
    <property type="entry name" value="HATPase_c"/>
    <property type="match status" value="1"/>
</dbReference>
<gene>
    <name evidence="7" type="ORF">H0E84_12080</name>
</gene>
<organism evidence="7 8">
    <name type="scientific">Luteimonas salinisoli</name>
    <dbReference type="NCBI Taxonomy" id="2752307"/>
    <lineage>
        <taxon>Bacteria</taxon>
        <taxon>Pseudomonadati</taxon>
        <taxon>Pseudomonadota</taxon>
        <taxon>Gammaproteobacteria</taxon>
        <taxon>Lysobacterales</taxon>
        <taxon>Lysobacteraceae</taxon>
        <taxon>Luteimonas</taxon>
    </lineage>
</organism>
<comment type="catalytic activity">
    <reaction evidence="1">
        <text>ATP + protein L-histidine = ADP + protein N-phospho-L-histidine.</text>
        <dbReference type="EC" id="2.7.13.3"/>
    </reaction>
</comment>
<dbReference type="PRINTS" id="PR00344">
    <property type="entry name" value="BCTRLSENSOR"/>
</dbReference>
<dbReference type="InterPro" id="IPR029016">
    <property type="entry name" value="GAF-like_dom_sf"/>
</dbReference>
<dbReference type="CDD" id="cd00082">
    <property type="entry name" value="HisKA"/>
    <property type="match status" value="1"/>
</dbReference>
<dbReference type="Gene3D" id="3.30.565.10">
    <property type="entry name" value="Histidine kinase-like ATPase, C-terminal domain"/>
    <property type="match status" value="1"/>
</dbReference>
<dbReference type="PANTHER" id="PTHR42878:SF15">
    <property type="entry name" value="BACTERIOPHYTOCHROME"/>
    <property type="match status" value="1"/>
</dbReference>
<dbReference type="SUPFAM" id="SSF55781">
    <property type="entry name" value="GAF domain-like"/>
    <property type="match status" value="1"/>
</dbReference>
<reference evidence="7 8" key="1">
    <citation type="submission" date="2020-07" db="EMBL/GenBank/DDBJ databases">
        <title>Luteimonas sp. SJ-92.</title>
        <authorList>
            <person name="Huang X.-X."/>
            <person name="Xu L."/>
            <person name="Sun J.-Q."/>
        </authorList>
    </citation>
    <scope>NUCLEOTIDE SEQUENCE [LARGE SCALE GENOMIC DNA]</scope>
    <source>
        <strain evidence="7 8">SJ-92</strain>
    </source>
</reference>
<feature type="domain" description="Histidine kinase" evidence="6">
    <location>
        <begin position="150"/>
        <end position="362"/>
    </location>
</feature>
<dbReference type="InterPro" id="IPR003594">
    <property type="entry name" value="HATPase_dom"/>
</dbReference>
<dbReference type="GO" id="GO:0030295">
    <property type="term" value="F:protein kinase activator activity"/>
    <property type="evidence" value="ECO:0007669"/>
    <property type="project" value="TreeGrafter"/>
</dbReference>
<keyword evidence="4" id="KW-0808">Transferase</keyword>
<dbReference type="InterPro" id="IPR050351">
    <property type="entry name" value="BphY/WalK/GraS-like"/>
</dbReference>
<evidence type="ECO:0000256" key="5">
    <source>
        <dbReference type="ARBA" id="ARBA00022777"/>
    </source>
</evidence>
<dbReference type="Pfam" id="PF00512">
    <property type="entry name" value="HisKA"/>
    <property type="match status" value="1"/>
</dbReference>
<dbReference type="InterPro" id="IPR036097">
    <property type="entry name" value="HisK_dim/P_sf"/>
</dbReference>
<accession>A0A853JF49</accession>
<dbReference type="AlphaFoldDB" id="A0A853JF49"/>
<sequence>MGFAAVARVTDSRWTACAVRDGIDFGIEPGGELALETTICNEIRQHRQPVVIGHVGSHPEFREHPTPKLYGFESYISVPIFRRDGAFFGTLCAIDPRPARLDDPGIVQALELFAELIATHMDSLEQHELTSDALRSEQDTARVREEFIAVLGHDLRNPLQVLSTNTWLLRGELDDTWEQPLDDMRNACARMSELIDNILDFAHGRLGGGIPVTLRETEGLGGILEHVVSEVRAAHPGRPVEADLVIGGTVRCDPDRIAQLFANLLINAATHGDPRAPVRAAARATGGELVLSVANAGRAIPEERRRRLFEPFSRGEEDGRVDGLGLGLYIAAQIARAHRGALEVESSDQRGTRFRFRMPLHG</sequence>